<protein>
    <submittedName>
        <fullName evidence="1">Uncharacterized protein</fullName>
    </submittedName>
</protein>
<proteinExistence type="predicted"/>
<dbReference type="EMBL" id="MTEJ01000332">
    <property type="protein sequence ID" value="OQX04545.1"/>
    <property type="molecule type" value="Genomic_DNA"/>
</dbReference>
<dbReference type="AlphaFoldDB" id="A0A1Y1QFS8"/>
<comment type="caution">
    <text evidence="1">The sequence shown here is derived from an EMBL/GenBank/DDBJ whole genome shotgun (WGS) entry which is preliminary data.</text>
</comment>
<evidence type="ECO:0000313" key="1">
    <source>
        <dbReference type="EMBL" id="OQX04545.1"/>
    </source>
</evidence>
<organism evidence="1 2">
    <name type="scientific">Thiothrix lacustris</name>
    <dbReference type="NCBI Taxonomy" id="525917"/>
    <lineage>
        <taxon>Bacteria</taxon>
        <taxon>Pseudomonadati</taxon>
        <taxon>Pseudomonadota</taxon>
        <taxon>Gammaproteobacteria</taxon>
        <taxon>Thiotrichales</taxon>
        <taxon>Thiotrichaceae</taxon>
        <taxon>Thiothrix</taxon>
    </lineage>
</organism>
<sequence>MSNHTKPTPIVGSINAVSILADIYAIHAIVDQHIHYMNSQNLGSYCNALGGVMTLLESLAAGVEAVDCEEVQS</sequence>
<gene>
    <name evidence="1" type="ORF">BWK73_35935</name>
</gene>
<dbReference type="Proteomes" id="UP000192491">
    <property type="component" value="Unassembled WGS sequence"/>
</dbReference>
<accession>A0A1Y1QFS8</accession>
<evidence type="ECO:0000313" key="2">
    <source>
        <dbReference type="Proteomes" id="UP000192491"/>
    </source>
</evidence>
<name>A0A1Y1QFS8_9GAMM</name>
<reference evidence="1 2" key="1">
    <citation type="submission" date="2017-01" db="EMBL/GenBank/DDBJ databases">
        <title>Novel large sulfur bacteria in the metagenomes of groundwater-fed chemosynthetic microbial mats in the Lake Huron basin.</title>
        <authorList>
            <person name="Sharrar A.M."/>
            <person name="Flood B.E."/>
            <person name="Bailey J.V."/>
            <person name="Jones D.S."/>
            <person name="Biddanda B."/>
            <person name="Ruberg S.A."/>
            <person name="Marcus D.N."/>
            <person name="Dick G.J."/>
        </authorList>
    </citation>
    <scope>NUCLEOTIDE SEQUENCE [LARGE SCALE GENOMIC DNA]</scope>
    <source>
        <strain evidence="1">A8</strain>
    </source>
</reference>